<reference evidence="3" key="1">
    <citation type="submission" date="2011-07" db="EMBL/GenBank/DDBJ databases">
        <authorList>
            <consortium name="Caenorhabditis brenneri Sequencing and Analysis Consortium"/>
            <person name="Wilson R.K."/>
        </authorList>
    </citation>
    <scope>NUCLEOTIDE SEQUENCE [LARGE SCALE GENOMIC DNA]</scope>
    <source>
        <strain evidence="3">PB2801</strain>
    </source>
</reference>
<proteinExistence type="predicted"/>
<dbReference type="OrthoDB" id="5788125at2759"/>
<dbReference type="OMA" id="VWIRISE"/>
<dbReference type="HOGENOM" id="CLU_064369_0_0_1"/>
<dbReference type="AlphaFoldDB" id="G0PH55"/>
<dbReference type="Gene3D" id="1.25.40.10">
    <property type="entry name" value="Tetratricopeptide repeat domain"/>
    <property type="match status" value="1"/>
</dbReference>
<feature type="region of interest" description="Disordered" evidence="1">
    <location>
        <begin position="1"/>
        <end position="21"/>
    </location>
</feature>
<dbReference type="EMBL" id="GL380462">
    <property type="protein sequence ID" value="EGT56080.1"/>
    <property type="molecule type" value="Genomic_DNA"/>
</dbReference>
<name>G0PH55_CAEBE</name>
<dbReference type="InterPro" id="IPR011990">
    <property type="entry name" value="TPR-like_helical_dom_sf"/>
</dbReference>
<dbReference type="InParanoid" id="G0PH55"/>
<feature type="compositionally biased region" description="Basic and acidic residues" evidence="1">
    <location>
        <begin position="1"/>
        <end position="10"/>
    </location>
</feature>
<feature type="compositionally biased region" description="Polar residues" evidence="1">
    <location>
        <begin position="11"/>
        <end position="21"/>
    </location>
</feature>
<dbReference type="FunCoup" id="G0PH55">
    <property type="interactions" value="1088"/>
</dbReference>
<sequence length="401" mass="46349">MTEPAEEKKNLSSTTSQTTNIPDFELIVGGMDADGGSVTYEGEGSLQAAADCLRLMEDSVRDETDISELMEKFRRKTEKGELGGLSSTATTVSSSMASQWITHMKRTFKRHALALSEEQQLALKKLVNEHGSTDISIRDILMLYSRGLEAHHDGRYREMFERVRPCIPYFNTNVLVWIRISEALIYEFYEEVWEFNDIYTRLFEGCTRLYVSSRRRRCNELRRRHGDMNLRFAETATLMTFALAKQSSREPVHYAAASLHGFLLLKLKKYTEAIEAVDFVIDLYDKEEHWQDELAILITYKAEAMIGIGRLNRAIKYCLRVTKAVTSVRARHRATMLITMAYMRKNNFKKAYEYIIILLNEGRLDEKMLENVALLGLNLAHLMGNMELFKNFEMMLQKIVH</sequence>
<evidence type="ECO:0000313" key="3">
    <source>
        <dbReference type="Proteomes" id="UP000008068"/>
    </source>
</evidence>
<dbReference type="eggNOG" id="ENOG502THCN">
    <property type="taxonomic scope" value="Eukaryota"/>
</dbReference>
<evidence type="ECO:0000313" key="2">
    <source>
        <dbReference type="EMBL" id="EGT56080.1"/>
    </source>
</evidence>
<gene>
    <name evidence="2" type="ORF">CAEBREN_16511</name>
</gene>
<dbReference type="SUPFAM" id="SSF48452">
    <property type="entry name" value="TPR-like"/>
    <property type="match status" value="1"/>
</dbReference>
<accession>G0PH55</accession>
<dbReference type="Proteomes" id="UP000008068">
    <property type="component" value="Unassembled WGS sequence"/>
</dbReference>
<organism evidence="3">
    <name type="scientific">Caenorhabditis brenneri</name>
    <name type="common">Nematode worm</name>
    <dbReference type="NCBI Taxonomy" id="135651"/>
    <lineage>
        <taxon>Eukaryota</taxon>
        <taxon>Metazoa</taxon>
        <taxon>Ecdysozoa</taxon>
        <taxon>Nematoda</taxon>
        <taxon>Chromadorea</taxon>
        <taxon>Rhabditida</taxon>
        <taxon>Rhabditina</taxon>
        <taxon>Rhabditomorpha</taxon>
        <taxon>Rhabditoidea</taxon>
        <taxon>Rhabditidae</taxon>
        <taxon>Peloderinae</taxon>
        <taxon>Caenorhabditis</taxon>
    </lineage>
</organism>
<protein>
    <submittedName>
        <fullName evidence="2">Uncharacterized protein</fullName>
    </submittedName>
</protein>
<keyword evidence="3" id="KW-1185">Reference proteome</keyword>
<evidence type="ECO:0000256" key="1">
    <source>
        <dbReference type="SAM" id="MobiDB-lite"/>
    </source>
</evidence>
<dbReference type="STRING" id="135651.G0PH55"/>